<reference evidence="2 3" key="1">
    <citation type="submission" date="2018-04" db="EMBL/GenBank/DDBJ databases">
        <title>Pelagivirga bohaiensis gen. nov., sp. nov., a bacterium isolated from the Bohai Sea.</title>
        <authorList>
            <person name="Ji X."/>
        </authorList>
    </citation>
    <scope>NUCLEOTIDE SEQUENCE [LARGE SCALE GENOMIC DNA]</scope>
    <source>
        <strain evidence="2 3">BH-SD16</strain>
    </source>
</reference>
<comment type="caution">
    <text evidence="2">The sequence shown here is derived from an EMBL/GenBank/DDBJ whole genome shotgun (WGS) entry which is preliminary data.</text>
</comment>
<gene>
    <name evidence="2" type="ORF">DC363_01450</name>
</gene>
<evidence type="ECO:0000313" key="2">
    <source>
        <dbReference type="EMBL" id="PVA08190.1"/>
    </source>
</evidence>
<keyword evidence="1" id="KW-1133">Transmembrane helix</keyword>
<dbReference type="Proteomes" id="UP000244817">
    <property type="component" value="Unassembled WGS sequence"/>
</dbReference>
<keyword evidence="1" id="KW-0472">Membrane</keyword>
<organism evidence="2 3">
    <name type="scientific">Thalassorhabdomicrobium marinisediminis</name>
    <dbReference type="NCBI Taxonomy" id="2170577"/>
    <lineage>
        <taxon>Bacteria</taxon>
        <taxon>Pseudomonadati</taxon>
        <taxon>Pseudomonadota</taxon>
        <taxon>Alphaproteobacteria</taxon>
        <taxon>Rhodobacterales</taxon>
        <taxon>Paracoccaceae</taxon>
        <taxon>Thalassorhabdomicrobium</taxon>
    </lineage>
</organism>
<protein>
    <submittedName>
        <fullName evidence="2">Phage holin family protein</fullName>
    </submittedName>
</protein>
<feature type="transmembrane region" description="Helical" evidence="1">
    <location>
        <begin position="79"/>
        <end position="102"/>
    </location>
</feature>
<dbReference type="InterPro" id="IPR009937">
    <property type="entry name" value="Phage_holin_3_6"/>
</dbReference>
<proteinExistence type="predicted"/>
<dbReference type="Pfam" id="PF07332">
    <property type="entry name" value="Phage_holin_3_6"/>
    <property type="match status" value="1"/>
</dbReference>
<evidence type="ECO:0000313" key="3">
    <source>
        <dbReference type="Proteomes" id="UP000244817"/>
    </source>
</evidence>
<feature type="transmembrane region" description="Helical" evidence="1">
    <location>
        <begin position="44"/>
        <end position="73"/>
    </location>
</feature>
<accession>A0A2T7G1C0</accession>
<dbReference type="AlphaFoldDB" id="A0A2T7G1C0"/>
<dbReference type="RefSeq" id="WP_108639344.1">
    <property type="nucleotide sequence ID" value="NZ_QCYG01000001.1"/>
</dbReference>
<sequence>MTPHKPDITDAPSLLSRLMTETKMLVVSEVKLAKQEVSDKLTQLGVGAGMLVGAALIAFTAFHALAAAAVFGLMALDIAAGWAVLIVALILVVIALVLFFMGKSRIKAENLKPKQTLRNIKADIHTIKEAPRA</sequence>
<dbReference type="OrthoDB" id="7873714at2"/>
<keyword evidence="1" id="KW-0812">Transmembrane</keyword>
<name>A0A2T7G1C0_9RHOB</name>
<keyword evidence="3" id="KW-1185">Reference proteome</keyword>
<evidence type="ECO:0000256" key="1">
    <source>
        <dbReference type="SAM" id="Phobius"/>
    </source>
</evidence>
<dbReference type="EMBL" id="QCYG01000001">
    <property type="protein sequence ID" value="PVA08190.1"/>
    <property type="molecule type" value="Genomic_DNA"/>
</dbReference>